<dbReference type="STRING" id="49451.A0A314KQG4"/>
<dbReference type="AlphaFoldDB" id="A0A314KQG4"/>
<gene>
    <name evidence="2" type="ORF">A4A49_35472</name>
</gene>
<proteinExistence type="predicted"/>
<dbReference type="Proteomes" id="UP000187609">
    <property type="component" value="Unassembled WGS sequence"/>
</dbReference>
<dbReference type="EMBL" id="MJEQ01001257">
    <property type="protein sequence ID" value="OIT31502.1"/>
    <property type="molecule type" value="Genomic_DNA"/>
</dbReference>
<dbReference type="InterPro" id="IPR025558">
    <property type="entry name" value="DUF4283"/>
</dbReference>
<feature type="domain" description="DUF4283" evidence="1">
    <location>
        <begin position="8"/>
        <end position="82"/>
    </location>
</feature>
<dbReference type="PANTHER" id="PTHR31286">
    <property type="entry name" value="GLYCINE-RICH CELL WALL STRUCTURAL PROTEIN 1.8-LIKE"/>
    <property type="match status" value="1"/>
</dbReference>
<dbReference type="InterPro" id="IPR040256">
    <property type="entry name" value="At4g02000-like"/>
</dbReference>
<sequence>MQENDCGEISENSPQIEKISSRFLERFPFKGSVKIGVYDNNNALLDFTNDDDYSTVWYRRSVDIEGNQMWLQKWSPDFKPEEDMPIVPVWVNLPRLPFHVHTWHYVKQIVSDAGTPLEMDIATRGKTRPSIAKVRLEVDLLKPLLTSVWVEDEDDDSPLKGFEHKLEYDNVPKYCKLQEAGTLDDELSSLGEKKS</sequence>
<comment type="caution">
    <text evidence="2">The sequence shown here is derived from an EMBL/GenBank/DDBJ whole genome shotgun (WGS) entry which is preliminary data.</text>
</comment>
<dbReference type="Pfam" id="PF14111">
    <property type="entry name" value="DUF4283"/>
    <property type="match status" value="1"/>
</dbReference>
<organism evidence="2 3">
    <name type="scientific">Nicotiana attenuata</name>
    <name type="common">Coyote tobacco</name>
    <dbReference type="NCBI Taxonomy" id="49451"/>
    <lineage>
        <taxon>Eukaryota</taxon>
        <taxon>Viridiplantae</taxon>
        <taxon>Streptophyta</taxon>
        <taxon>Embryophyta</taxon>
        <taxon>Tracheophyta</taxon>
        <taxon>Spermatophyta</taxon>
        <taxon>Magnoliopsida</taxon>
        <taxon>eudicotyledons</taxon>
        <taxon>Gunneridae</taxon>
        <taxon>Pentapetalae</taxon>
        <taxon>asterids</taxon>
        <taxon>lamiids</taxon>
        <taxon>Solanales</taxon>
        <taxon>Solanaceae</taxon>
        <taxon>Nicotianoideae</taxon>
        <taxon>Nicotianeae</taxon>
        <taxon>Nicotiana</taxon>
    </lineage>
</organism>
<dbReference type="Gramene" id="OIT31502">
    <property type="protein sequence ID" value="OIT31502"/>
    <property type="gene ID" value="A4A49_35472"/>
</dbReference>
<evidence type="ECO:0000259" key="1">
    <source>
        <dbReference type="Pfam" id="PF14111"/>
    </source>
</evidence>
<name>A0A314KQG4_NICAT</name>
<protein>
    <recommendedName>
        <fullName evidence="1">DUF4283 domain-containing protein</fullName>
    </recommendedName>
</protein>
<reference evidence="2" key="1">
    <citation type="submission" date="2016-11" db="EMBL/GenBank/DDBJ databases">
        <title>The genome of Nicotiana attenuata.</title>
        <authorList>
            <person name="Xu S."/>
            <person name="Brockmoeller T."/>
            <person name="Gaquerel E."/>
            <person name="Navarro A."/>
            <person name="Kuhl H."/>
            <person name="Gase K."/>
            <person name="Ling Z."/>
            <person name="Zhou W."/>
            <person name="Kreitzer C."/>
            <person name="Stanke M."/>
            <person name="Tang H."/>
            <person name="Lyons E."/>
            <person name="Pandey P."/>
            <person name="Pandey S.P."/>
            <person name="Timmermann B."/>
            <person name="Baldwin I.T."/>
        </authorList>
    </citation>
    <scope>NUCLEOTIDE SEQUENCE [LARGE SCALE GENOMIC DNA]</scope>
    <source>
        <strain evidence="2">UT</strain>
    </source>
</reference>
<evidence type="ECO:0000313" key="2">
    <source>
        <dbReference type="EMBL" id="OIT31502.1"/>
    </source>
</evidence>
<accession>A0A314KQG4</accession>
<evidence type="ECO:0000313" key="3">
    <source>
        <dbReference type="Proteomes" id="UP000187609"/>
    </source>
</evidence>
<keyword evidence="3" id="KW-1185">Reference proteome</keyword>
<dbReference type="PANTHER" id="PTHR31286:SF164">
    <property type="entry name" value="ZINC FINGER, CCHC-TYPE"/>
    <property type="match status" value="1"/>
</dbReference>